<name>A0A2H4UUJ4_9VIRU</name>
<evidence type="ECO:0000313" key="2">
    <source>
        <dbReference type="Proteomes" id="UP000240325"/>
    </source>
</evidence>
<accession>A0A2H4UUJ4</accession>
<proteinExistence type="predicted"/>
<organism evidence="1">
    <name type="scientific">Bodo saltans virus</name>
    <dbReference type="NCBI Taxonomy" id="2024608"/>
    <lineage>
        <taxon>Viruses</taxon>
        <taxon>Varidnaviria</taxon>
        <taxon>Bamfordvirae</taxon>
        <taxon>Nucleocytoviricota</taxon>
        <taxon>Megaviricetes</taxon>
        <taxon>Imitervirales</taxon>
        <taxon>Mimiviridae</taxon>
        <taxon>Klosneuvirinae</taxon>
        <taxon>Theiavirus</taxon>
        <taxon>Theiavirus salishense</taxon>
    </lineage>
</organism>
<keyword evidence="2" id="KW-1185">Reference proteome</keyword>
<dbReference type="Proteomes" id="UP000240325">
    <property type="component" value="Segment"/>
</dbReference>
<dbReference type="EMBL" id="MF782455">
    <property type="protein sequence ID" value="ATZ80536.1"/>
    <property type="molecule type" value="Genomic_DNA"/>
</dbReference>
<sequence>MDIVNSINTLKKALESEKIKIKQYDLSLKTFVEIIRKNKLPENNSDSEDEINSEYLNNFPINDSENSKIDDSIQIEPFSIPAHIYDDIENDTNNNDNVLDN</sequence>
<reference evidence="1" key="1">
    <citation type="journal article" date="2017" name="Elife">
        <title>The kinetoplastid-infecting Bodo saltans virus (BsV), a window into the most abundant giant viruses in the sea.</title>
        <authorList>
            <person name="Deeg C.M."/>
            <person name="Chow C.-E.T."/>
            <person name="Suttle C.A."/>
        </authorList>
    </citation>
    <scope>NUCLEOTIDE SEQUENCE</scope>
    <source>
        <strain evidence="1">NG1</strain>
    </source>
</reference>
<protein>
    <submittedName>
        <fullName evidence="1">Uncharacterized protein</fullName>
    </submittedName>
</protein>
<gene>
    <name evidence="1" type="ORF">BMW23_0486</name>
</gene>
<evidence type="ECO:0000313" key="1">
    <source>
        <dbReference type="EMBL" id="ATZ80536.1"/>
    </source>
</evidence>